<evidence type="ECO:0000313" key="3">
    <source>
        <dbReference type="EMBL" id="OGF25136.1"/>
    </source>
</evidence>
<dbReference type="InterPro" id="IPR000868">
    <property type="entry name" value="Isochorismatase-like_dom"/>
</dbReference>
<dbReference type="AlphaFoldDB" id="A0A1F5SEY3"/>
<proteinExistence type="predicted"/>
<gene>
    <name evidence="3" type="ORF">A2227_07350</name>
</gene>
<protein>
    <recommendedName>
        <fullName evidence="2">Isochorismatase-like domain-containing protein</fullName>
    </recommendedName>
</protein>
<evidence type="ECO:0000313" key="4">
    <source>
        <dbReference type="Proteomes" id="UP000178367"/>
    </source>
</evidence>
<dbReference type="GO" id="GO:0016787">
    <property type="term" value="F:hydrolase activity"/>
    <property type="evidence" value="ECO:0007669"/>
    <property type="project" value="UniProtKB-KW"/>
</dbReference>
<feature type="domain" description="Isochorismatase-like" evidence="2">
    <location>
        <begin position="5"/>
        <end position="179"/>
    </location>
</feature>
<dbReference type="EMBL" id="MFGB01000023">
    <property type="protein sequence ID" value="OGF25136.1"/>
    <property type="molecule type" value="Genomic_DNA"/>
</dbReference>
<name>A0A1F5SEY3_9BACT</name>
<dbReference type="PANTHER" id="PTHR43540">
    <property type="entry name" value="PEROXYUREIDOACRYLATE/UREIDOACRYLATE AMIDOHYDROLASE-RELATED"/>
    <property type="match status" value="1"/>
</dbReference>
<comment type="caution">
    <text evidence="3">The sequence shown here is derived from an EMBL/GenBank/DDBJ whole genome shotgun (WGS) entry which is preliminary data.</text>
</comment>
<dbReference type="PANTHER" id="PTHR43540:SF6">
    <property type="entry name" value="ISOCHORISMATASE-LIKE DOMAIN-CONTAINING PROTEIN"/>
    <property type="match status" value="1"/>
</dbReference>
<dbReference type="Proteomes" id="UP000178367">
    <property type="component" value="Unassembled WGS sequence"/>
</dbReference>
<accession>A0A1F5SEY3</accession>
<dbReference type="SUPFAM" id="SSF52499">
    <property type="entry name" value="Isochorismatase-like hydrolases"/>
    <property type="match status" value="1"/>
</dbReference>
<dbReference type="Gene3D" id="3.40.50.850">
    <property type="entry name" value="Isochorismatase-like"/>
    <property type="match status" value="1"/>
</dbReference>
<dbReference type="Pfam" id="PF00857">
    <property type="entry name" value="Isochorismatase"/>
    <property type="match status" value="1"/>
</dbReference>
<dbReference type="CDD" id="cd00431">
    <property type="entry name" value="cysteine_hydrolases"/>
    <property type="match status" value="1"/>
</dbReference>
<dbReference type="InterPro" id="IPR050272">
    <property type="entry name" value="Isochorismatase-like_hydrls"/>
</dbReference>
<reference evidence="3 4" key="1">
    <citation type="journal article" date="2016" name="Nat. Commun.">
        <title>Thousands of microbial genomes shed light on interconnected biogeochemical processes in an aquifer system.</title>
        <authorList>
            <person name="Anantharaman K."/>
            <person name="Brown C.T."/>
            <person name="Hug L.A."/>
            <person name="Sharon I."/>
            <person name="Castelle C.J."/>
            <person name="Probst A.J."/>
            <person name="Thomas B.C."/>
            <person name="Singh A."/>
            <person name="Wilkins M.J."/>
            <person name="Karaoz U."/>
            <person name="Brodie E.L."/>
            <person name="Williams K.H."/>
            <person name="Hubbard S.S."/>
            <person name="Banfield J.F."/>
        </authorList>
    </citation>
    <scope>NUCLEOTIDE SEQUENCE [LARGE SCALE GENOMIC DNA]</scope>
</reference>
<dbReference type="STRING" id="1797994.A2227_07350"/>
<evidence type="ECO:0000256" key="1">
    <source>
        <dbReference type="ARBA" id="ARBA00022801"/>
    </source>
</evidence>
<keyword evidence="1" id="KW-0378">Hydrolase</keyword>
<evidence type="ECO:0000259" key="2">
    <source>
        <dbReference type="Pfam" id="PF00857"/>
    </source>
</evidence>
<sequence length="184" mass="20728">MEHRALIIVDMLNDFITPGGALYFESGRHIIPFVKSELEKARVQKDLIVFLCDNHKKNDLEFRRFPEHCVTGTWGANIVGELWPDTQAWRSGGSFEYIINKQRYSGFFNTSLHILMKHLSVPGGATEVEVVGVCTSICVMDTVGGLANRDYGIVVPRLGVADFDNHAHEFSLKRMEKLYGAKIV</sequence>
<dbReference type="InterPro" id="IPR036380">
    <property type="entry name" value="Isochorismatase-like_sf"/>
</dbReference>
<organism evidence="3 4">
    <name type="scientific">Candidatus Falkowbacteria bacterium RIFOXYA2_FULL_47_19</name>
    <dbReference type="NCBI Taxonomy" id="1797994"/>
    <lineage>
        <taxon>Bacteria</taxon>
        <taxon>Candidatus Falkowiibacteriota</taxon>
    </lineage>
</organism>